<proteinExistence type="predicted"/>
<dbReference type="Proteomes" id="UP000001399">
    <property type="component" value="Chromosome"/>
</dbReference>
<dbReference type="eggNOG" id="ENOG502ZVRI">
    <property type="taxonomic scope" value="Bacteria"/>
</dbReference>
<accession>E3I1K3</accession>
<evidence type="ECO:0000313" key="2">
    <source>
        <dbReference type="EMBL" id="ADP72378.1"/>
    </source>
</evidence>
<protein>
    <recommendedName>
        <fullName evidence="4">Spore coat protein U domain-containing protein</fullName>
    </recommendedName>
</protein>
<evidence type="ECO:0000313" key="3">
    <source>
        <dbReference type="Proteomes" id="UP000001399"/>
    </source>
</evidence>
<dbReference type="KEGG" id="rva:Rvan_3182"/>
<keyword evidence="1" id="KW-0732">Signal</keyword>
<dbReference type="EMBL" id="CP002292">
    <property type="protein sequence ID" value="ADP72378.1"/>
    <property type="molecule type" value="Genomic_DNA"/>
</dbReference>
<dbReference type="OrthoDB" id="7555753at2"/>
<dbReference type="AlphaFoldDB" id="E3I1K3"/>
<dbReference type="RefSeq" id="WP_013420738.1">
    <property type="nucleotide sequence ID" value="NC_014664.1"/>
</dbReference>
<feature type="signal peptide" evidence="1">
    <location>
        <begin position="1"/>
        <end position="29"/>
    </location>
</feature>
<name>E3I1K3_RHOVT</name>
<dbReference type="HOGENOM" id="CLU_1383234_0_0_5"/>
<gene>
    <name evidence="2" type="ordered locus">Rvan_3182</name>
</gene>
<sequence>MQPASKNAYYSVVSTLLLAAGFCVPQATAQSASSSASTSFQIKGVAPQVCQLPGQAAPSGAASNATYSSNMVTIESLIDNTTAFVKSSSLTLKFDKAMCNYEAYLSLSSQNSGMTSTDARQATAGEFLSKVDYTVTANWGSIRELILDTSQQRTAQLQTAGANSGTLTLTFATKDGDIPLVNGTYTDTIAVQIGAKL</sequence>
<reference evidence="3" key="1">
    <citation type="journal article" date="2011" name="J. Bacteriol.">
        <title>Genome sequences of eight morphologically diverse alphaproteobacteria.</title>
        <authorList>
            <consortium name="US DOE Joint Genome Institute"/>
            <person name="Brown P.J."/>
            <person name="Kysela D.T."/>
            <person name="Buechlein A."/>
            <person name="Hemmerich C."/>
            <person name="Brun Y.V."/>
        </authorList>
    </citation>
    <scope>NUCLEOTIDE SEQUENCE [LARGE SCALE GENOMIC DNA]</scope>
    <source>
        <strain evidence="3">ATCC 17100 / ATH 3.1.1 / DSM 162 / LMG 4299</strain>
    </source>
</reference>
<organism evidence="2 3">
    <name type="scientific">Rhodomicrobium vannielii (strain ATCC 17100 / DSM 162 / LMG 4299 / NCIMB 10020 / ATH 3.1.1)</name>
    <dbReference type="NCBI Taxonomy" id="648757"/>
    <lineage>
        <taxon>Bacteria</taxon>
        <taxon>Pseudomonadati</taxon>
        <taxon>Pseudomonadota</taxon>
        <taxon>Alphaproteobacteria</taxon>
        <taxon>Hyphomicrobiales</taxon>
        <taxon>Hyphomicrobiaceae</taxon>
        <taxon>Rhodomicrobium</taxon>
    </lineage>
</organism>
<evidence type="ECO:0008006" key="4">
    <source>
        <dbReference type="Google" id="ProtNLM"/>
    </source>
</evidence>
<dbReference type="STRING" id="648757.Rvan_3182"/>
<feature type="chain" id="PRO_5003171889" description="Spore coat protein U domain-containing protein" evidence="1">
    <location>
        <begin position="30"/>
        <end position="197"/>
    </location>
</feature>
<keyword evidence="3" id="KW-1185">Reference proteome</keyword>
<evidence type="ECO:0000256" key="1">
    <source>
        <dbReference type="SAM" id="SignalP"/>
    </source>
</evidence>